<comment type="caution">
    <text evidence="2">The sequence shown here is derived from an EMBL/GenBank/DDBJ whole genome shotgun (WGS) entry which is preliminary data.</text>
</comment>
<evidence type="ECO:0000256" key="1">
    <source>
        <dbReference type="SAM" id="SignalP"/>
    </source>
</evidence>
<proteinExistence type="predicted"/>
<organism evidence="2 3">
    <name type="scientific">Nonlabens dokdonensis</name>
    <dbReference type="NCBI Taxonomy" id="328515"/>
    <lineage>
        <taxon>Bacteria</taxon>
        <taxon>Pseudomonadati</taxon>
        <taxon>Bacteroidota</taxon>
        <taxon>Flavobacteriia</taxon>
        <taxon>Flavobacteriales</taxon>
        <taxon>Flavobacteriaceae</taxon>
        <taxon>Nonlabens</taxon>
    </lineage>
</organism>
<name>A0A1Z8AJJ1_9FLAO</name>
<feature type="signal peptide" evidence="1">
    <location>
        <begin position="1"/>
        <end position="22"/>
    </location>
</feature>
<feature type="chain" id="PRO_5013255773" evidence="1">
    <location>
        <begin position="23"/>
        <end position="159"/>
    </location>
</feature>
<keyword evidence="1" id="KW-0732">Signal</keyword>
<reference evidence="3" key="1">
    <citation type="journal article" date="2017" name="Proc. Natl. Acad. Sci. U.S.A.">
        <title>Simulation of Deepwater Horizon oil plume reveals substrate specialization within a complex community of hydrocarbon-degraders.</title>
        <authorList>
            <person name="Hu P."/>
            <person name="Dubinsky E.A."/>
            <person name="Probst A.J."/>
            <person name="Wang J."/>
            <person name="Sieber C.M.K."/>
            <person name="Tom L.M."/>
            <person name="Gardinali P."/>
            <person name="Banfield J.F."/>
            <person name="Atlas R.M."/>
            <person name="Andersen G.L."/>
        </authorList>
    </citation>
    <scope>NUCLEOTIDE SEQUENCE [LARGE SCALE GENOMIC DNA]</scope>
</reference>
<dbReference type="EMBL" id="MAAX01000195">
    <property type="protein sequence ID" value="OUS10519.1"/>
    <property type="molecule type" value="Genomic_DNA"/>
</dbReference>
<evidence type="ECO:0000313" key="2">
    <source>
        <dbReference type="EMBL" id="OUS10519.1"/>
    </source>
</evidence>
<dbReference type="RefSeq" id="WP_303687844.1">
    <property type="nucleotide sequence ID" value="NZ_CAJXYO010000032.1"/>
</dbReference>
<sequence>MKNILYTILIALFITACGSQKAIVSNANDSATRKSDGRYPQILVNKYAFLVEKYADDKSYGYEPENAIKVGGVAQSEGPTNERRFLNALAGPQGEELEYYRIGSCCAQPSENSVYGQALLDKYAVYHEGSKDTLVLYINMYDSEKLMIPKGFTARKFPN</sequence>
<accession>A0A1Z8AJJ1</accession>
<protein>
    <submittedName>
        <fullName evidence="2">2-dehydro-3-deoxyphosphooctonate aldolase</fullName>
    </submittedName>
</protein>
<evidence type="ECO:0000313" key="3">
    <source>
        <dbReference type="Proteomes" id="UP000196102"/>
    </source>
</evidence>
<dbReference type="AlphaFoldDB" id="A0A1Z8AJJ1"/>
<dbReference type="Proteomes" id="UP000196102">
    <property type="component" value="Unassembled WGS sequence"/>
</dbReference>
<gene>
    <name evidence="2" type="ORF">A9Q93_12810</name>
</gene>
<dbReference type="PROSITE" id="PS51257">
    <property type="entry name" value="PROKAR_LIPOPROTEIN"/>
    <property type="match status" value="1"/>
</dbReference>